<dbReference type="PANTHER" id="PTHR12558">
    <property type="entry name" value="CELL DIVISION CYCLE 16,23,27"/>
    <property type="match status" value="1"/>
</dbReference>
<dbReference type="InterPro" id="IPR011990">
    <property type="entry name" value="TPR-like_helical_dom_sf"/>
</dbReference>
<protein>
    <submittedName>
        <fullName evidence="8">TPR-like protein</fullName>
    </submittedName>
</protein>
<dbReference type="SMART" id="SM00028">
    <property type="entry name" value="TPR"/>
    <property type="match status" value="8"/>
</dbReference>
<keyword evidence="9" id="KW-1185">Reference proteome</keyword>
<name>A0A4P9Z8V7_9ASCO</name>
<feature type="repeat" description="TPR" evidence="7">
    <location>
        <begin position="361"/>
        <end position="394"/>
    </location>
</feature>
<dbReference type="PROSITE" id="PS50293">
    <property type="entry name" value="TPR_REGION"/>
    <property type="match status" value="1"/>
</dbReference>
<keyword evidence="6" id="KW-0131">Cell cycle</keyword>
<dbReference type="GO" id="GO:0005737">
    <property type="term" value="C:cytoplasm"/>
    <property type="evidence" value="ECO:0007669"/>
    <property type="project" value="TreeGrafter"/>
</dbReference>
<dbReference type="AlphaFoldDB" id="A0A4P9Z8V7"/>
<evidence type="ECO:0000256" key="7">
    <source>
        <dbReference type="PROSITE-ProRule" id="PRU00339"/>
    </source>
</evidence>
<keyword evidence="5 7" id="KW-0802">TPR repeat</keyword>
<gene>
    <name evidence="8" type="ORF">METBISCDRAFT_19344</name>
</gene>
<accession>A0A4P9Z8V7</accession>
<keyword evidence="3" id="KW-0498">Mitosis</keyword>
<dbReference type="Gene3D" id="1.25.40.10">
    <property type="entry name" value="Tetratricopeptide repeat domain"/>
    <property type="match status" value="1"/>
</dbReference>
<dbReference type="PROSITE" id="PS50005">
    <property type="entry name" value="TPR"/>
    <property type="match status" value="3"/>
</dbReference>
<evidence type="ECO:0000256" key="6">
    <source>
        <dbReference type="ARBA" id="ARBA00023306"/>
    </source>
</evidence>
<dbReference type="InterPro" id="IPR019734">
    <property type="entry name" value="TPR_rpt"/>
</dbReference>
<keyword evidence="4" id="KW-0833">Ubl conjugation pathway</keyword>
<dbReference type="EMBL" id="ML004507">
    <property type="protein sequence ID" value="RKP29145.1"/>
    <property type="molecule type" value="Genomic_DNA"/>
</dbReference>
<dbReference type="GO" id="GO:0031145">
    <property type="term" value="P:anaphase-promoting complex-dependent catabolic process"/>
    <property type="evidence" value="ECO:0007669"/>
    <property type="project" value="TreeGrafter"/>
</dbReference>
<evidence type="ECO:0000256" key="1">
    <source>
        <dbReference type="ARBA" id="ARBA00022618"/>
    </source>
</evidence>
<dbReference type="Pfam" id="PF13181">
    <property type="entry name" value="TPR_8"/>
    <property type="match status" value="2"/>
</dbReference>
<dbReference type="SUPFAM" id="SSF48452">
    <property type="entry name" value="TPR-like"/>
    <property type="match status" value="2"/>
</dbReference>
<organism evidence="8 9">
    <name type="scientific">Metschnikowia bicuspidata</name>
    <dbReference type="NCBI Taxonomy" id="27322"/>
    <lineage>
        <taxon>Eukaryota</taxon>
        <taxon>Fungi</taxon>
        <taxon>Dikarya</taxon>
        <taxon>Ascomycota</taxon>
        <taxon>Saccharomycotina</taxon>
        <taxon>Pichiomycetes</taxon>
        <taxon>Metschnikowiaceae</taxon>
        <taxon>Metschnikowia</taxon>
    </lineage>
</organism>
<feature type="repeat" description="TPR" evidence="7">
    <location>
        <begin position="504"/>
        <end position="537"/>
    </location>
</feature>
<evidence type="ECO:0000313" key="9">
    <source>
        <dbReference type="Proteomes" id="UP000268321"/>
    </source>
</evidence>
<sequence>MEHTQKTPLQHNSTLFISPHVARKVDVFVTPPKPAANLLQTPGSLLSLFFNTENVTGEATHASAASAAAEEPLSRAEKLRLWRHDAFMQHHYETAEYIGDKILSLTNDPNDAFWLAQVHFNRADYLRAYHLLISKPEYEQSLPCRYLAGYSLVKLERWDDALDVLGETNPFRDPAYNTRTFDRGTRLEASMCYLRGLIFASQTNFDRAKEAYQEAVMVDVKCYEAFHELIANDFLSPAEQWDFINQLNYADAEDNDELVKLLYTTKLSKYMYKDRFEEAEAILKDEYRLGDNTDILLSRINNLYVRCNYDECCALCEKLLATDPHNFNLLAVYLNCLYELGGRNKLFLRAHQLADNHPTHPLTWFAIGTYYLSIGKVLEARKFFGKANMINPNICQGWIGFAHTFAIEKEHEQAVSAYAFAARLFPGNHFPNLFLGMQHVAMKSFNLAEEYLLASYEICNTDPLLLNELGVVHYYKRSWHQAEACFREALGAAKYINSNSKSWISIHVNLGHVYRMVGDYQKALDCFTQALKLSPRNDSNIFTSIGLVYLKLRNEHRAIEYLHEALAIWPTDNIAADLLKRALESNGLRSSSFMQAMDKDCPELTKSVQMMRSWMDHRTDHSIPAISENILDTPLGGRDR</sequence>
<dbReference type="GO" id="GO:0045842">
    <property type="term" value="P:positive regulation of mitotic metaphase/anaphase transition"/>
    <property type="evidence" value="ECO:0007669"/>
    <property type="project" value="TreeGrafter"/>
</dbReference>
<evidence type="ECO:0000256" key="2">
    <source>
        <dbReference type="ARBA" id="ARBA00022737"/>
    </source>
</evidence>
<dbReference type="GO" id="GO:0051301">
    <property type="term" value="P:cell division"/>
    <property type="evidence" value="ECO:0007669"/>
    <property type="project" value="UniProtKB-KW"/>
</dbReference>
<evidence type="ECO:0000256" key="5">
    <source>
        <dbReference type="ARBA" id="ARBA00022803"/>
    </source>
</evidence>
<dbReference type="Proteomes" id="UP000268321">
    <property type="component" value="Unassembled WGS sequence"/>
</dbReference>
<dbReference type="Pfam" id="PF12895">
    <property type="entry name" value="ANAPC3"/>
    <property type="match status" value="1"/>
</dbReference>
<feature type="repeat" description="TPR" evidence="7">
    <location>
        <begin position="539"/>
        <end position="572"/>
    </location>
</feature>
<dbReference type="GO" id="GO:0005680">
    <property type="term" value="C:anaphase-promoting complex"/>
    <property type="evidence" value="ECO:0007669"/>
    <property type="project" value="TreeGrafter"/>
</dbReference>
<dbReference type="GO" id="GO:0016567">
    <property type="term" value="P:protein ubiquitination"/>
    <property type="evidence" value="ECO:0007669"/>
    <property type="project" value="TreeGrafter"/>
</dbReference>
<keyword evidence="2" id="KW-0677">Repeat</keyword>
<evidence type="ECO:0000256" key="4">
    <source>
        <dbReference type="ARBA" id="ARBA00022786"/>
    </source>
</evidence>
<proteinExistence type="predicted"/>
<dbReference type="Pfam" id="PF13424">
    <property type="entry name" value="TPR_12"/>
    <property type="match status" value="1"/>
</dbReference>
<evidence type="ECO:0000256" key="3">
    <source>
        <dbReference type="ARBA" id="ARBA00022776"/>
    </source>
</evidence>
<dbReference type="OrthoDB" id="10006270at2759"/>
<dbReference type="PANTHER" id="PTHR12558:SF9">
    <property type="entry name" value="CELL DIVISION CYCLE PROTEIN 16 HOMOLOG"/>
    <property type="match status" value="1"/>
</dbReference>
<keyword evidence="1" id="KW-0132">Cell division</keyword>
<reference evidence="9" key="1">
    <citation type="journal article" date="2018" name="Nat. Microbiol.">
        <title>Leveraging single-cell genomics to expand the fungal tree of life.</title>
        <authorList>
            <person name="Ahrendt S.R."/>
            <person name="Quandt C.A."/>
            <person name="Ciobanu D."/>
            <person name="Clum A."/>
            <person name="Salamov A."/>
            <person name="Andreopoulos B."/>
            <person name="Cheng J.F."/>
            <person name="Woyke T."/>
            <person name="Pelin A."/>
            <person name="Henrissat B."/>
            <person name="Reynolds N.K."/>
            <person name="Benny G.L."/>
            <person name="Smith M.E."/>
            <person name="James T.Y."/>
            <person name="Grigoriev I.V."/>
        </authorList>
    </citation>
    <scope>NUCLEOTIDE SEQUENCE [LARGE SCALE GENOMIC DNA]</scope>
    <source>
        <strain evidence="9">Baker2002</strain>
    </source>
</reference>
<evidence type="ECO:0000313" key="8">
    <source>
        <dbReference type="EMBL" id="RKP29145.1"/>
    </source>
</evidence>